<keyword evidence="3" id="KW-1185">Reference proteome</keyword>
<name>A0ABD2ZAY1_9GENT</name>
<dbReference type="EMBL" id="JBJUIK010000010">
    <property type="protein sequence ID" value="KAL3516613.1"/>
    <property type="molecule type" value="Genomic_DNA"/>
</dbReference>
<dbReference type="AlphaFoldDB" id="A0ABD2ZAY1"/>
<dbReference type="Pfam" id="PF05678">
    <property type="entry name" value="VQ"/>
    <property type="match status" value="1"/>
</dbReference>
<organism evidence="2 3">
    <name type="scientific">Cinchona calisaya</name>
    <dbReference type="NCBI Taxonomy" id="153742"/>
    <lineage>
        <taxon>Eukaryota</taxon>
        <taxon>Viridiplantae</taxon>
        <taxon>Streptophyta</taxon>
        <taxon>Embryophyta</taxon>
        <taxon>Tracheophyta</taxon>
        <taxon>Spermatophyta</taxon>
        <taxon>Magnoliopsida</taxon>
        <taxon>eudicotyledons</taxon>
        <taxon>Gunneridae</taxon>
        <taxon>Pentapetalae</taxon>
        <taxon>asterids</taxon>
        <taxon>lamiids</taxon>
        <taxon>Gentianales</taxon>
        <taxon>Rubiaceae</taxon>
        <taxon>Cinchonoideae</taxon>
        <taxon>Cinchoneae</taxon>
        <taxon>Cinchona</taxon>
    </lineage>
</organism>
<dbReference type="Proteomes" id="UP001630127">
    <property type="component" value="Unassembled WGS sequence"/>
</dbReference>
<evidence type="ECO:0000259" key="1">
    <source>
        <dbReference type="Pfam" id="PF05678"/>
    </source>
</evidence>
<evidence type="ECO:0000313" key="3">
    <source>
        <dbReference type="Proteomes" id="UP001630127"/>
    </source>
</evidence>
<dbReference type="InterPro" id="IPR008889">
    <property type="entry name" value="VQ"/>
</dbReference>
<comment type="caution">
    <text evidence="2">The sequence shown here is derived from an EMBL/GenBank/DDBJ whole genome shotgun (WGS) entry which is preliminary data.</text>
</comment>
<dbReference type="PANTHER" id="PTHR33143:SF3">
    <property type="entry name" value="VQ MOTIF-CONTAINING PROTEIN 17-RELATED"/>
    <property type="match status" value="1"/>
</dbReference>
<accession>A0ABD2ZAY1</accession>
<sequence>MEKIKAQLSMHRDSHTISKLKPKIRIIHIVAPEIIKTDVENFRNLVQRLTGKSADQKAKGRIKKARRVLPQKGMIRSTSTNCTKLLWTNIVQQPNQAHQGIQFLQDAQRMKKEIKSSSTSHEIFGGFGDADINFVQDLTQFPLIPFKTSQSQINKMFGEMPLC</sequence>
<reference evidence="2 3" key="1">
    <citation type="submission" date="2024-11" db="EMBL/GenBank/DDBJ databases">
        <title>A near-complete genome assembly of Cinchona calisaya.</title>
        <authorList>
            <person name="Lian D.C."/>
            <person name="Zhao X.W."/>
            <person name="Wei L."/>
        </authorList>
    </citation>
    <scope>NUCLEOTIDE SEQUENCE [LARGE SCALE GENOMIC DNA]</scope>
    <source>
        <tissue evidence="2">Nenye</tissue>
    </source>
</reference>
<dbReference type="InterPro" id="IPR039607">
    <property type="entry name" value="VQ_8/17/18/20/21/25"/>
</dbReference>
<proteinExistence type="predicted"/>
<dbReference type="PANTHER" id="PTHR33143">
    <property type="entry name" value="F16F4.1 PROTEIN-RELATED"/>
    <property type="match status" value="1"/>
</dbReference>
<protein>
    <recommendedName>
        <fullName evidence="1">VQ domain-containing protein</fullName>
    </recommendedName>
</protein>
<gene>
    <name evidence="2" type="ORF">ACH5RR_023515</name>
</gene>
<evidence type="ECO:0000313" key="2">
    <source>
        <dbReference type="EMBL" id="KAL3516613.1"/>
    </source>
</evidence>
<feature type="domain" description="VQ" evidence="1">
    <location>
        <begin position="29"/>
        <end position="55"/>
    </location>
</feature>